<dbReference type="AlphaFoldDB" id="A0A5C7HPR8"/>
<gene>
    <name evidence="1" type="ORF">EZV62_016011</name>
</gene>
<organism evidence="1 2">
    <name type="scientific">Acer yangbiense</name>
    <dbReference type="NCBI Taxonomy" id="1000413"/>
    <lineage>
        <taxon>Eukaryota</taxon>
        <taxon>Viridiplantae</taxon>
        <taxon>Streptophyta</taxon>
        <taxon>Embryophyta</taxon>
        <taxon>Tracheophyta</taxon>
        <taxon>Spermatophyta</taxon>
        <taxon>Magnoliopsida</taxon>
        <taxon>eudicotyledons</taxon>
        <taxon>Gunneridae</taxon>
        <taxon>Pentapetalae</taxon>
        <taxon>rosids</taxon>
        <taxon>malvids</taxon>
        <taxon>Sapindales</taxon>
        <taxon>Sapindaceae</taxon>
        <taxon>Hippocastanoideae</taxon>
        <taxon>Acereae</taxon>
        <taxon>Acer</taxon>
    </lineage>
</organism>
<dbReference type="Proteomes" id="UP000323000">
    <property type="component" value="Chromosome 7"/>
</dbReference>
<dbReference type="EMBL" id="VAHF01000007">
    <property type="protein sequence ID" value="TXG58182.1"/>
    <property type="molecule type" value="Genomic_DNA"/>
</dbReference>
<dbReference type="OrthoDB" id="294295at2759"/>
<name>A0A5C7HPR8_9ROSI</name>
<comment type="caution">
    <text evidence="1">The sequence shown here is derived from an EMBL/GenBank/DDBJ whole genome shotgun (WGS) entry which is preliminary data.</text>
</comment>
<protein>
    <submittedName>
        <fullName evidence="1">Uncharacterized protein</fullName>
    </submittedName>
</protein>
<accession>A0A5C7HPR8</accession>
<keyword evidence="2" id="KW-1185">Reference proteome</keyword>
<proteinExistence type="predicted"/>
<evidence type="ECO:0000313" key="2">
    <source>
        <dbReference type="Proteomes" id="UP000323000"/>
    </source>
</evidence>
<reference evidence="2" key="1">
    <citation type="journal article" date="2019" name="Gigascience">
        <title>De novo genome assembly of the endangered Acer yangbiense, a plant species with extremely small populations endemic to Yunnan Province, China.</title>
        <authorList>
            <person name="Yang J."/>
            <person name="Wariss H.M."/>
            <person name="Tao L."/>
            <person name="Zhang R."/>
            <person name="Yun Q."/>
            <person name="Hollingsworth P."/>
            <person name="Dao Z."/>
            <person name="Luo G."/>
            <person name="Guo H."/>
            <person name="Ma Y."/>
            <person name="Sun W."/>
        </authorList>
    </citation>
    <scope>NUCLEOTIDE SEQUENCE [LARGE SCALE GENOMIC DNA]</scope>
    <source>
        <strain evidence="2">cv. Malutang</strain>
    </source>
</reference>
<evidence type="ECO:0000313" key="1">
    <source>
        <dbReference type="EMBL" id="TXG58182.1"/>
    </source>
</evidence>
<sequence>MIPARSGSIISTASVSSGVGAVATDFMEDDEKEKLENQMDLIVNLKGVTFKAEDIANAALSLIISK</sequence>